<dbReference type="SUPFAM" id="SSF47823">
    <property type="entry name" value="lambda integrase-like, N-terminal domain"/>
    <property type="match status" value="1"/>
</dbReference>
<dbReference type="GO" id="GO:0003677">
    <property type="term" value="F:DNA binding"/>
    <property type="evidence" value="ECO:0007669"/>
    <property type="project" value="UniProtKB-KW"/>
</dbReference>
<gene>
    <name evidence="2" type="ORF">F5891DRAFT_942351</name>
</gene>
<dbReference type="EMBL" id="JABBWK010000005">
    <property type="protein sequence ID" value="KAG1906165.1"/>
    <property type="molecule type" value="Genomic_DNA"/>
</dbReference>
<keyword evidence="1" id="KW-0238">DNA-binding</keyword>
<protein>
    <submittedName>
        <fullName evidence="2">Uncharacterized protein</fullName>
    </submittedName>
</protein>
<evidence type="ECO:0000313" key="2">
    <source>
        <dbReference type="EMBL" id="KAG1906165.1"/>
    </source>
</evidence>
<evidence type="ECO:0000313" key="3">
    <source>
        <dbReference type="Proteomes" id="UP001195769"/>
    </source>
</evidence>
<evidence type="ECO:0000256" key="1">
    <source>
        <dbReference type="ARBA" id="ARBA00023125"/>
    </source>
</evidence>
<keyword evidence="3" id="KW-1185">Reference proteome</keyword>
<dbReference type="GeneID" id="64668713"/>
<accession>A0AAD4HQB2</accession>
<dbReference type="AlphaFoldDB" id="A0AAD4HQB2"/>
<comment type="caution">
    <text evidence="2">The sequence shown here is derived from an EMBL/GenBank/DDBJ whole genome shotgun (WGS) entry which is preliminary data.</text>
</comment>
<reference evidence="2" key="1">
    <citation type="journal article" date="2020" name="New Phytol.">
        <title>Comparative genomics reveals dynamic genome evolution in host specialist ectomycorrhizal fungi.</title>
        <authorList>
            <person name="Lofgren L.A."/>
            <person name="Nguyen N.H."/>
            <person name="Vilgalys R."/>
            <person name="Ruytinx J."/>
            <person name="Liao H.L."/>
            <person name="Branco S."/>
            <person name="Kuo A."/>
            <person name="LaButti K."/>
            <person name="Lipzen A."/>
            <person name="Andreopoulos W."/>
            <person name="Pangilinan J."/>
            <person name="Riley R."/>
            <person name="Hundley H."/>
            <person name="Na H."/>
            <person name="Barry K."/>
            <person name="Grigoriev I.V."/>
            <person name="Stajich J.E."/>
            <person name="Kennedy P.G."/>
        </authorList>
    </citation>
    <scope>NUCLEOTIDE SEQUENCE</scope>
    <source>
        <strain evidence="2">FC203</strain>
    </source>
</reference>
<dbReference type="Gene3D" id="1.10.150.130">
    <property type="match status" value="1"/>
</dbReference>
<dbReference type="RefSeq" id="XP_041231740.1">
    <property type="nucleotide sequence ID" value="XM_041374415.1"/>
</dbReference>
<dbReference type="Proteomes" id="UP001195769">
    <property type="component" value="Unassembled WGS sequence"/>
</dbReference>
<organism evidence="2 3">
    <name type="scientific">Suillus fuscotomentosus</name>
    <dbReference type="NCBI Taxonomy" id="1912939"/>
    <lineage>
        <taxon>Eukaryota</taxon>
        <taxon>Fungi</taxon>
        <taxon>Dikarya</taxon>
        <taxon>Basidiomycota</taxon>
        <taxon>Agaricomycotina</taxon>
        <taxon>Agaricomycetes</taxon>
        <taxon>Agaricomycetidae</taxon>
        <taxon>Boletales</taxon>
        <taxon>Suillineae</taxon>
        <taxon>Suillaceae</taxon>
        <taxon>Suillus</taxon>
    </lineage>
</organism>
<proteinExistence type="predicted"/>
<name>A0AAD4HQB2_9AGAM</name>
<dbReference type="InterPro" id="IPR010998">
    <property type="entry name" value="Integrase_recombinase_N"/>
</dbReference>
<sequence length="242" mass="26885">MSPLRPHCLARDRLRLWVPGISRSLLDHAGSPVTISENDLDRILTVIAHSHAPSTRESYGSGLLVFYVFCDSRNVPESQHCPASSILILAFIASCAGLYSGKTLKNYLYSMRAWHLLHGQAWRVEQDQISLALEGGKHLAPAASTRPKWEPFTMSLIIRLHSALDLSTSLHAAVYACLTTSFFTLARTGKFTVPSLRSFNPLVHVRVSDMRDETDCNGFRVTIVETTILRGTNDAPDCIYKC</sequence>